<dbReference type="InterPro" id="IPR011006">
    <property type="entry name" value="CheY-like_superfamily"/>
</dbReference>
<accession>M6V042</accession>
<dbReference type="PANTHER" id="PTHR45339">
    <property type="entry name" value="HYBRID SIGNAL TRANSDUCTION HISTIDINE KINASE J"/>
    <property type="match status" value="1"/>
</dbReference>
<evidence type="ECO:0000259" key="4">
    <source>
        <dbReference type="PROSITE" id="PS50110"/>
    </source>
</evidence>
<dbReference type="Proteomes" id="UP000012153">
    <property type="component" value="Unassembled WGS sequence"/>
</dbReference>
<protein>
    <submittedName>
        <fullName evidence="5">Response regulator receiver domain protein</fullName>
    </submittedName>
</protein>
<dbReference type="InterPro" id="IPR001789">
    <property type="entry name" value="Sig_transdc_resp-reg_receiver"/>
</dbReference>
<dbReference type="EMBL" id="AHOP02000004">
    <property type="protein sequence ID" value="EMO42913.1"/>
    <property type="molecule type" value="Genomic_DNA"/>
</dbReference>
<comment type="caution">
    <text evidence="5">The sequence shown here is derived from an EMBL/GenBank/DDBJ whole genome shotgun (WGS) entry which is preliminary data.</text>
</comment>
<organism evidence="5 6">
    <name type="scientific">Leptospira noguchii serovar Autumnalis str. ZUN142</name>
    <dbReference type="NCBI Taxonomy" id="1085540"/>
    <lineage>
        <taxon>Bacteria</taxon>
        <taxon>Pseudomonadati</taxon>
        <taxon>Spirochaetota</taxon>
        <taxon>Spirochaetia</taxon>
        <taxon>Leptospirales</taxon>
        <taxon>Leptospiraceae</taxon>
        <taxon>Leptospira</taxon>
    </lineage>
</organism>
<evidence type="ECO:0000256" key="3">
    <source>
        <dbReference type="PROSITE-ProRule" id="PRU00169"/>
    </source>
</evidence>
<comment type="caution">
    <text evidence="3">Lacks conserved residue(s) required for the propagation of feature annotation.</text>
</comment>
<feature type="domain" description="Response regulatory" evidence="4">
    <location>
        <begin position="1"/>
        <end position="66"/>
    </location>
</feature>
<dbReference type="AlphaFoldDB" id="M6V042"/>
<evidence type="ECO:0000313" key="6">
    <source>
        <dbReference type="Proteomes" id="UP000012153"/>
    </source>
</evidence>
<proteinExistence type="predicted"/>
<dbReference type="Gene3D" id="3.40.50.2300">
    <property type="match status" value="1"/>
</dbReference>
<dbReference type="GO" id="GO:0000160">
    <property type="term" value="P:phosphorelay signal transduction system"/>
    <property type="evidence" value="ECO:0007669"/>
    <property type="project" value="UniProtKB-KW"/>
</dbReference>
<evidence type="ECO:0000256" key="2">
    <source>
        <dbReference type="ARBA" id="ARBA00023012"/>
    </source>
</evidence>
<reference evidence="5 6" key="1">
    <citation type="submission" date="2013-01" db="EMBL/GenBank/DDBJ databases">
        <authorList>
            <person name="Harkins D.M."/>
            <person name="Durkin A.S."/>
            <person name="Brinkac L.M."/>
            <person name="Haft D.H."/>
            <person name="Selengut J.D."/>
            <person name="Sanka R."/>
            <person name="DePew J."/>
            <person name="Purushe J."/>
            <person name="Matthias M.A."/>
            <person name="Vinetz J.M."/>
            <person name="Sutton G.G."/>
            <person name="Nierman W.C."/>
            <person name="Fouts D.E."/>
        </authorList>
    </citation>
    <scope>NUCLEOTIDE SEQUENCE [LARGE SCALE GENOMIC DNA]</scope>
    <source>
        <strain evidence="5 6">ZUN142</strain>
    </source>
</reference>
<keyword evidence="1" id="KW-0597">Phosphoprotein</keyword>
<keyword evidence="2" id="KW-0902">Two-component regulatory system</keyword>
<dbReference type="SUPFAM" id="SSF52172">
    <property type="entry name" value="CheY-like"/>
    <property type="match status" value="1"/>
</dbReference>
<sequence length="69" mass="7934">MTHLDGISASNFILTDPMISPKRVIIAVTADVLQEDKIKCRQAGMSDFLGKPYYKKDIEQIIYKWLVIY</sequence>
<name>M6V042_9LEPT</name>
<dbReference type="PANTHER" id="PTHR45339:SF1">
    <property type="entry name" value="HYBRID SIGNAL TRANSDUCTION HISTIDINE KINASE J"/>
    <property type="match status" value="1"/>
</dbReference>
<evidence type="ECO:0000256" key="1">
    <source>
        <dbReference type="ARBA" id="ARBA00022553"/>
    </source>
</evidence>
<gene>
    <name evidence="5" type="ORF">LEP1GSC186_0983</name>
</gene>
<dbReference type="PROSITE" id="PS50110">
    <property type="entry name" value="RESPONSE_REGULATORY"/>
    <property type="match status" value="1"/>
</dbReference>
<evidence type="ECO:0000313" key="5">
    <source>
        <dbReference type="EMBL" id="EMO42913.1"/>
    </source>
</evidence>